<evidence type="ECO:0000256" key="1">
    <source>
        <dbReference type="ARBA" id="ARBA00004651"/>
    </source>
</evidence>
<feature type="transmembrane region" description="Helical" evidence="6">
    <location>
        <begin position="62"/>
        <end position="82"/>
    </location>
</feature>
<feature type="transmembrane region" description="Helical" evidence="6">
    <location>
        <begin position="227"/>
        <end position="248"/>
    </location>
</feature>
<feature type="transmembrane region" description="Helical" evidence="6">
    <location>
        <begin position="122"/>
        <end position="143"/>
    </location>
</feature>
<feature type="transmembrane region" description="Helical" evidence="6">
    <location>
        <begin position="325"/>
        <end position="348"/>
    </location>
</feature>
<feature type="transmembrane region" description="Helical" evidence="6">
    <location>
        <begin position="288"/>
        <end position="305"/>
    </location>
</feature>
<evidence type="ECO:0000256" key="5">
    <source>
        <dbReference type="ARBA" id="ARBA00023136"/>
    </source>
</evidence>
<feature type="transmembrane region" description="Helical" evidence="6">
    <location>
        <begin position="260"/>
        <end position="282"/>
    </location>
</feature>
<evidence type="ECO:0000313" key="8">
    <source>
        <dbReference type="EMBL" id="MDJ1130560.1"/>
    </source>
</evidence>
<reference evidence="8 9" key="1">
    <citation type="submission" date="2023-05" db="EMBL/GenBank/DDBJ databases">
        <title>Streptantibioticus silvisoli sp. nov., acidotolerant actinomycetes 1 from pine litter.</title>
        <authorList>
            <person name="Swiecimska M."/>
            <person name="Golinska P."/>
            <person name="Sangal V."/>
            <person name="Wachnowicz B."/>
            <person name="Goodfellow M."/>
        </authorList>
    </citation>
    <scope>NUCLEOTIDE SEQUENCE [LARGE SCALE GENOMIC DNA]</scope>
    <source>
        <strain evidence="8 9">DSM 42109</strain>
    </source>
</reference>
<sequence>MLLTTFVIGTDDFVIAGLLPEIGNDLHVSEAAAGQLVTVFSVTYAVSAPVLAVLTARLPRKALVVGGLVVFAVANVATALAPGYGLLMVMRVVTALVAASITPAVFGLAGRLSAPERIGRSIGTVAAGLTVSLFVGVPVGTLVGDAFGWRATFVAVAVFTVVVAAAAAYFLPHLTGAPEVTVAEKLRILRRPAILTCVGGTVLGASSGLMTYTYIAPVTENLTGKNGAVLALFIAVVGVAGAVGTFAGGRLTDRWGADKALLASFTGLVVATGALALIGAMADHGAPVWLVALALALWGFAAWGFNPPMNTRVIQLAKEAGTEAVALNTSGLYIGIALAGGVGGAALATYNGTGVSLTATAIGLAALVLMIITIRRYPAAAPQAPAPTPEPAPAS</sequence>
<dbReference type="InterPro" id="IPR011701">
    <property type="entry name" value="MFS"/>
</dbReference>
<keyword evidence="9" id="KW-1185">Reference proteome</keyword>
<keyword evidence="3 6" id="KW-0812">Transmembrane</keyword>
<dbReference type="Proteomes" id="UP001214441">
    <property type="component" value="Unassembled WGS sequence"/>
</dbReference>
<dbReference type="SUPFAM" id="SSF103473">
    <property type="entry name" value="MFS general substrate transporter"/>
    <property type="match status" value="1"/>
</dbReference>
<dbReference type="Pfam" id="PF07690">
    <property type="entry name" value="MFS_1"/>
    <property type="match status" value="1"/>
</dbReference>
<protein>
    <submittedName>
        <fullName evidence="8">MFS transporter</fullName>
    </submittedName>
</protein>
<gene>
    <name evidence="8" type="ORF">NMN56_001050</name>
</gene>
<keyword evidence="2" id="KW-1003">Cell membrane</keyword>
<dbReference type="PANTHER" id="PTHR43124">
    <property type="entry name" value="PURINE EFFLUX PUMP PBUE"/>
    <property type="match status" value="1"/>
</dbReference>
<feature type="transmembrane region" description="Helical" evidence="6">
    <location>
        <begin position="88"/>
        <end position="110"/>
    </location>
</feature>
<evidence type="ECO:0000259" key="7">
    <source>
        <dbReference type="PROSITE" id="PS50850"/>
    </source>
</evidence>
<dbReference type="InterPro" id="IPR036259">
    <property type="entry name" value="MFS_trans_sf"/>
</dbReference>
<evidence type="ECO:0000256" key="2">
    <source>
        <dbReference type="ARBA" id="ARBA00022475"/>
    </source>
</evidence>
<name>A0ABT6ZNE5_9ACTN</name>
<dbReference type="Gene3D" id="1.20.1250.20">
    <property type="entry name" value="MFS general substrate transporter like domains"/>
    <property type="match status" value="1"/>
</dbReference>
<comment type="caution">
    <text evidence="8">The sequence shown here is derived from an EMBL/GenBank/DDBJ whole genome shotgun (WGS) entry which is preliminary data.</text>
</comment>
<dbReference type="InterPro" id="IPR050189">
    <property type="entry name" value="MFS_Efflux_Transporters"/>
</dbReference>
<accession>A0ABT6ZNE5</accession>
<feature type="transmembrane region" description="Helical" evidence="6">
    <location>
        <begin position="354"/>
        <end position="374"/>
    </location>
</feature>
<comment type="subcellular location">
    <subcellularLocation>
        <location evidence="1">Cell membrane</location>
        <topology evidence="1">Multi-pass membrane protein</topology>
    </subcellularLocation>
</comment>
<organism evidence="8 9">
    <name type="scientific">Streptomyces iconiensis</name>
    <dbReference type="NCBI Taxonomy" id="1384038"/>
    <lineage>
        <taxon>Bacteria</taxon>
        <taxon>Bacillati</taxon>
        <taxon>Actinomycetota</taxon>
        <taxon>Actinomycetes</taxon>
        <taxon>Kitasatosporales</taxon>
        <taxon>Streptomycetaceae</taxon>
        <taxon>Streptomyces</taxon>
    </lineage>
</organism>
<feature type="domain" description="Major facilitator superfamily (MFS) profile" evidence="7">
    <location>
        <begin position="1"/>
        <end position="378"/>
    </location>
</feature>
<evidence type="ECO:0000256" key="6">
    <source>
        <dbReference type="SAM" id="Phobius"/>
    </source>
</evidence>
<dbReference type="CDD" id="cd17324">
    <property type="entry name" value="MFS_NepI_like"/>
    <property type="match status" value="1"/>
</dbReference>
<dbReference type="PANTHER" id="PTHR43124:SF10">
    <property type="entry name" value="PURINE EFFLUX PUMP PBUE"/>
    <property type="match status" value="1"/>
</dbReference>
<dbReference type="EMBL" id="JANCPR020000001">
    <property type="protein sequence ID" value="MDJ1130560.1"/>
    <property type="molecule type" value="Genomic_DNA"/>
</dbReference>
<feature type="transmembrane region" description="Helical" evidence="6">
    <location>
        <begin position="32"/>
        <end position="55"/>
    </location>
</feature>
<dbReference type="RefSeq" id="WP_280842623.1">
    <property type="nucleotide sequence ID" value="NZ_JANCPR020000001.1"/>
</dbReference>
<keyword evidence="4 6" id="KW-1133">Transmembrane helix</keyword>
<evidence type="ECO:0000313" key="9">
    <source>
        <dbReference type="Proteomes" id="UP001214441"/>
    </source>
</evidence>
<evidence type="ECO:0000256" key="4">
    <source>
        <dbReference type="ARBA" id="ARBA00022989"/>
    </source>
</evidence>
<feature type="transmembrane region" description="Helical" evidence="6">
    <location>
        <begin position="192"/>
        <end position="215"/>
    </location>
</feature>
<dbReference type="InterPro" id="IPR020846">
    <property type="entry name" value="MFS_dom"/>
</dbReference>
<dbReference type="PROSITE" id="PS50850">
    <property type="entry name" value="MFS"/>
    <property type="match status" value="1"/>
</dbReference>
<feature type="transmembrane region" description="Helical" evidence="6">
    <location>
        <begin position="149"/>
        <end position="171"/>
    </location>
</feature>
<evidence type="ECO:0000256" key="3">
    <source>
        <dbReference type="ARBA" id="ARBA00022692"/>
    </source>
</evidence>
<proteinExistence type="predicted"/>
<keyword evidence="5 6" id="KW-0472">Membrane</keyword>